<proteinExistence type="predicted"/>
<accession>A0A841N8A3</accession>
<sequence>MKIFLSLKYLKRICFLLILLTFFEGYAQCPQNIVFPASASGAAATTTINGNGYRIGNSTLSLSNSSIVSYTNTIENGHQTAYGIEIAHSGSADTFANRVETTLTFSQPIYSLNFNINDLDAGDNIRILAYDQNNTLINFGTGNFTLFNTPTTTQITYTASPNKEFTSSGTNIPSSDSNLRARIAVNFNGQYVSRLILQYYDVNSSGSYTIDALSGSALCANPDSFTVTKGSSSTATTLSNDFHLTAAATTSNVTASAVGSWPGGITMNPNGTISVTGAATAGTYTLSYRICSASVPSNCSTSTATLIILEDTDGDGIANIYDLDDDNDGILDTDECPGNAVTNGIFAGDLSGWTAGTGWTYSSANGGTAINSDNGLTAGSLISQSVSNLNLVPNNGFVSVNLKLGAQDANNTAGSTATLEVLLNGTVYATFTNSTLRDNSNVSLALSNGAVSNFTTFGTTGAAASTYTQSAPFSIHIPHTGPNTATLSFRMTSGSDDWSLDDISINASICDYDNDGIPNHLDLDSDGDGCFDAIEGDENVTAAQLTAGRISGSVNTNGVPNLVNSGGTADVGGDVGQNFGYSQSINLSACKDTDGDGMMDNLDLDSDNDGILDTDEGTFCAKIGRNIRVGYLAVGAADDGLATNLLLNLNNYGTYGVYKNVTGVTLVPFAAVTDVTEANLISNNIDVFFVGSTATDNNNATGASTTNKAPTSVNNILTTWAKNTGKVIFAIQNNAVDFGYLTSSNNANPNTPSGTIGNQVYTNGYWPATSLTQSGAVQMTISSSTRLFNTLMVDANGRPVVVSDQEYNLVIFPDATIYIAEATQAIPGTDSDRRAIADTWAYVFDRFVSKQCTSTDTDGDTIPNHLDLDSDNDGCSDAFEAGATTSLTPNFVFTSVAGTSTDTNSDGLADIVDGTPLDGIPNYILTYEIAIDGTNKKCLDSDSDGVLDSVDLDDDNDGILDTSEGFACSSLNRNLRIGYLNTTLGNNGLMINMLSNPANFSYSGTFKKFPGITFVPYASEAAITEAQLLADNIDLFYAGSSANNAQTASDKLSTALNTRILTWISNNNKGAIILQNNASDYGYQVTNNNTNNNAPYGMVGQRVFTNGYWPETTFSQSGSVQMTIASLTNTYETAMVDAQGKATFIKDKNRKIVFIPDATIFEANVGASNVNNATLRVAADVWAYAFDVFLQGVCSSTDTDGDGTPNYLDLDADGDGCFDAIEGDENVLASQLNSNGSINISLAAPNNGVGSTAGTNLGVPNLVNTGGSADTGSVTAGSVGQPIGSSQNALVNTCICYEDPTLAAGQTYPVKHGITLLGRAGGSNTSWPMLRNSAYTALESKTKGFVITRNSNPEGTIAIPVVGMMVFDTDENSGSGCLKIYLGSGAGEGWKCFSAQGCP</sequence>
<evidence type="ECO:0000313" key="2">
    <source>
        <dbReference type="Proteomes" id="UP000589738"/>
    </source>
</evidence>
<dbReference type="Gene3D" id="4.10.1080.10">
    <property type="entry name" value="TSP type-3 repeat"/>
    <property type="match status" value="2"/>
</dbReference>
<dbReference type="Proteomes" id="UP000589738">
    <property type="component" value="Unassembled WGS sequence"/>
</dbReference>
<name>A0A841N8A3_9FLAO</name>
<dbReference type="EMBL" id="JACHLC010000001">
    <property type="protein sequence ID" value="MBB6369660.1"/>
    <property type="molecule type" value="Genomic_DNA"/>
</dbReference>
<comment type="caution">
    <text evidence="1">The sequence shown here is derived from an EMBL/GenBank/DDBJ whole genome shotgun (WGS) entry which is preliminary data.</text>
</comment>
<organism evidence="1 2">
    <name type="scientific">Chryseobacterium shigense</name>
    <dbReference type="NCBI Taxonomy" id="297244"/>
    <lineage>
        <taxon>Bacteria</taxon>
        <taxon>Pseudomonadati</taxon>
        <taxon>Bacteroidota</taxon>
        <taxon>Flavobacteriia</taxon>
        <taxon>Flavobacteriales</taxon>
        <taxon>Weeksellaceae</taxon>
        <taxon>Chryseobacterium group</taxon>
        <taxon>Chryseobacterium</taxon>
    </lineage>
</organism>
<reference evidence="1 2" key="1">
    <citation type="submission" date="2020-08" db="EMBL/GenBank/DDBJ databases">
        <title>Functional genomics of gut bacteria from endangered species of beetles.</title>
        <authorList>
            <person name="Carlos-Shanley C."/>
        </authorList>
    </citation>
    <scope>NUCLEOTIDE SEQUENCE [LARGE SCALE GENOMIC DNA]</scope>
    <source>
        <strain evidence="1 2">S00136</strain>
    </source>
</reference>
<dbReference type="GO" id="GO:0005509">
    <property type="term" value="F:calcium ion binding"/>
    <property type="evidence" value="ECO:0007669"/>
    <property type="project" value="InterPro"/>
</dbReference>
<protein>
    <submittedName>
        <fullName evidence="1">Uncharacterized protein</fullName>
    </submittedName>
</protein>
<evidence type="ECO:0000313" key="1">
    <source>
        <dbReference type="EMBL" id="MBB6369660.1"/>
    </source>
</evidence>
<gene>
    <name evidence="1" type="ORF">HNP36_000713</name>
</gene>
<keyword evidence="2" id="KW-1185">Reference proteome</keyword>
<dbReference type="InterPro" id="IPR028974">
    <property type="entry name" value="TSP_type-3_rpt"/>
</dbReference>
<dbReference type="RefSeq" id="WP_184160344.1">
    <property type="nucleotide sequence ID" value="NZ_JACHLC010000001.1"/>
</dbReference>